<gene>
    <name evidence="2" type="ORF">TGDOM2_311210</name>
</gene>
<feature type="region of interest" description="Disordered" evidence="1">
    <location>
        <begin position="1003"/>
        <end position="1057"/>
    </location>
</feature>
<feature type="compositionally biased region" description="Basic and acidic residues" evidence="1">
    <location>
        <begin position="876"/>
        <end position="890"/>
    </location>
</feature>
<feature type="region of interest" description="Disordered" evidence="1">
    <location>
        <begin position="1364"/>
        <end position="1417"/>
    </location>
</feature>
<feature type="compositionally biased region" description="Basic and acidic residues" evidence="1">
    <location>
        <begin position="1008"/>
        <end position="1057"/>
    </location>
</feature>
<feature type="compositionally biased region" description="Polar residues" evidence="1">
    <location>
        <begin position="834"/>
        <end position="843"/>
    </location>
</feature>
<reference evidence="2 3" key="1">
    <citation type="submission" date="2014-02" db="EMBL/GenBank/DDBJ databases">
        <authorList>
            <person name="Sibley D."/>
            <person name="Venepally P."/>
            <person name="Karamycheva S."/>
            <person name="Hadjithomas M."/>
            <person name="Khan A."/>
            <person name="Brunk B."/>
            <person name="Roos D."/>
            <person name="Caler E."/>
            <person name="Lorenzi H."/>
        </authorList>
    </citation>
    <scope>NUCLEOTIDE SEQUENCE [LARGE SCALE GENOMIC DNA]</scope>
    <source>
        <strain evidence="2 3">GAB2-2007-GAL-DOM2</strain>
    </source>
</reference>
<feature type="compositionally biased region" description="Basic and acidic residues" evidence="1">
    <location>
        <begin position="1441"/>
        <end position="1464"/>
    </location>
</feature>
<feature type="compositionally biased region" description="Basic and acidic residues" evidence="1">
    <location>
        <begin position="806"/>
        <end position="832"/>
    </location>
</feature>
<feature type="compositionally biased region" description="Basic residues" evidence="1">
    <location>
        <begin position="1791"/>
        <end position="1809"/>
    </location>
</feature>
<evidence type="ECO:0000313" key="3">
    <source>
        <dbReference type="Proteomes" id="UP000028837"/>
    </source>
</evidence>
<feature type="region of interest" description="Disordered" evidence="1">
    <location>
        <begin position="728"/>
        <end position="756"/>
    </location>
</feature>
<evidence type="ECO:0000256" key="1">
    <source>
        <dbReference type="SAM" id="MobiDB-lite"/>
    </source>
</evidence>
<feature type="compositionally biased region" description="Polar residues" evidence="1">
    <location>
        <begin position="1604"/>
        <end position="1627"/>
    </location>
</feature>
<dbReference type="Proteomes" id="UP000028837">
    <property type="component" value="Unassembled WGS sequence"/>
</dbReference>
<feature type="compositionally biased region" description="Polar residues" evidence="1">
    <location>
        <begin position="1311"/>
        <end position="1345"/>
    </location>
</feature>
<name>A0A086KJ27_TOXGO</name>
<feature type="compositionally biased region" description="Low complexity" evidence="1">
    <location>
        <begin position="1264"/>
        <end position="1276"/>
    </location>
</feature>
<feature type="region of interest" description="Disordered" evidence="1">
    <location>
        <begin position="1264"/>
        <end position="1352"/>
    </location>
</feature>
<feature type="region of interest" description="Disordered" evidence="1">
    <location>
        <begin position="1783"/>
        <end position="1818"/>
    </location>
</feature>
<dbReference type="EMBL" id="AHZU02000435">
    <property type="protein sequence ID" value="KFG44395.1"/>
    <property type="molecule type" value="Genomic_DNA"/>
</dbReference>
<feature type="region of interest" description="Disordered" evidence="1">
    <location>
        <begin position="215"/>
        <end position="244"/>
    </location>
</feature>
<feature type="region of interest" description="Disordered" evidence="1">
    <location>
        <begin position="806"/>
        <end position="890"/>
    </location>
</feature>
<feature type="compositionally biased region" description="Low complexity" evidence="1">
    <location>
        <begin position="1375"/>
        <end position="1387"/>
    </location>
</feature>
<comment type="caution">
    <text evidence="2">The sequence shown here is derived from an EMBL/GenBank/DDBJ whole genome shotgun (WGS) entry which is preliminary data.</text>
</comment>
<feature type="region of interest" description="Disordered" evidence="1">
    <location>
        <begin position="1718"/>
        <end position="1741"/>
    </location>
</feature>
<organism evidence="2 3">
    <name type="scientific">Toxoplasma gondii GAB2-2007-GAL-DOM2</name>
    <dbReference type="NCBI Taxonomy" id="1130820"/>
    <lineage>
        <taxon>Eukaryota</taxon>
        <taxon>Sar</taxon>
        <taxon>Alveolata</taxon>
        <taxon>Apicomplexa</taxon>
        <taxon>Conoidasida</taxon>
        <taxon>Coccidia</taxon>
        <taxon>Eucoccidiorida</taxon>
        <taxon>Eimeriorina</taxon>
        <taxon>Sarcocystidae</taxon>
        <taxon>Toxoplasma</taxon>
    </lineage>
</organism>
<feature type="region of interest" description="Disordered" evidence="1">
    <location>
        <begin position="511"/>
        <end position="598"/>
    </location>
</feature>
<feature type="region of interest" description="Disordered" evidence="1">
    <location>
        <begin position="1175"/>
        <end position="1235"/>
    </location>
</feature>
<dbReference type="OrthoDB" id="332209at2759"/>
<dbReference type="VEuPathDB" id="ToxoDB:TGDOM2_311210"/>
<feature type="compositionally biased region" description="Polar residues" evidence="1">
    <location>
        <begin position="179"/>
        <end position="188"/>
    </location>
</feature>
<feature type="region of interest" description="Disordered" evidence="1">
    <location>
        <begin position="1580"/>
        <end position="1693"/>
    </location>
</feature>
<feature type="region of interest" description="Disordered" evidence="1">
    <location>
        <begin position="157"/>
        <end position="188"/>
    </location>
</feature>
<feature type="compositionally biased region" description="Polar residues" evidence="1">
    <location>
        <begin position="1721"/>
        <end position="1741"/>
    </location>
</feature>
<proteinExistence type="predicted"/>
<evidence type="ECO:0008006" key="4">
    <source>
        <dbReference type="Google" id="ProtNLM"/>
    </source>
</evidence>
<feature type="region of interest" description="Disordered" evidence="1">
    <location>
        <begin position="1431"/>
        <end position="1475"/>
    </location>
</feature>
<feature type="compositionally biased region" description="Basic and acidic residues" evidence="1">
    <location>
        <begin position="1589"/>
        <end position="1601"/>
    </location>
</feature>
<feature type="compositionally biased region" description="Gly residues" evidence="1">
    <location>
        <begin position="864"/>
        <end position="875"/>
    </location>
</feature>
<feature type="compositionally biased region" description="Basic and acidic residues" evidence="1">
    <location>
        <begin position="1634"/>
        <end position="1665"/>
    </location>
</feature>
<accession>A0A086KJ27</accession>
<protein>
    <recommendedName>
        <fullName evidence="4">Transmembrane protein</fullName>
    </recommendedName>
</protein>
<sequence>MESFPCGSSPEGVPPPATTVCMRRPRRRSLLSGLTALALLFQSLSSLDVAFRSPLCASVFSTPSLSIVSVSRDLKISASSPTARSALSWPFSFLGVEASLNLHPSVSDYVIAAVRDRLMVDHDQLLPKRVALPVCDSLSGPVCPHLSAPRVVRLSPPLGSPQLPDSAGSSGDSVFVAAPSTSPAGEASPQNPDFYYAYVHRFPVLLSASSPSFPSPLPPRPLSASPGSDTAPKNDALPRPGAASSVASSLSSLTASFLSFVSSLFSEESSASAAAAAPEPLDETHAARAPVEPASAVVDWRFSFIARERPEFSSRASKHHPERVYSTRGAFLENAVGDVSSSSTVSEAIASAIGQIGLGRKALDDIWLTAPLGSFPPERALSSRSHASNILAHSSSSGRLSHVRDAELGGSFAFPDSARDPQRFVCFTKKRGRHDHSACALASEFPELPASLVPTVEPFPRSWIATSHLLTFEKSTAPFAQPFLESDFDAGLPTDAETRWEGLWEVLPVSFEEESSSSQAHPPGGQPPRAASPDWRDVGGSPATIPSSPPRFYGRGDPTLLQEGGSSTARTDAIPHGSFSSPPSPSLSSSLPLPRRRRPPQAFSTVAVLSTGEGMFEHGTSFVVSSIWAKALRNASESLALRRLLPRVAFVVSGLHEGKEVFSAQIPLAFLASRTDLALPLAEGASPPPAESEELAFVNLLDFLPFSETPWTRVDSLKFRYVLKPPTVSVSERPSDRGLPAPRAHTSPSSPAGSLEPLLASTVSQLAYKVGIGGLVLHVAQRSSGMRTVYYVDRRSPEGVALLRVFEEKEKPHAEPSGNRESRGGRVGKEENSTAESTEQGQVDSSSLLLGDSGGETALRGVGEDGGGATVGGEAGGRKGERRNLAGNAEREVNFPARTARNKLTREKIKRAIRNVVLDVLRNAVDPKVYRRVLSAMPPLSPQVSRKLEPLKTLAARLPFALGTGEDEDEAEDGLLYAAVLRTHGDGSGEFLWHQVGDSSSGAAALADEARRQSREARERNAELQTDKEEGRNGESEQPQTEKEKAEKMTSEKEKDVRLFRVGGDSGKVVLTAGLNSSVGTTGGSNRRLPLAKYDNLNNSLVDLRLPARSVGVYIQEVPVEAPLLSFNEADGLDLILWRRVGFDTEGKYRDAAAKVRGSLFADVKNAVSQVLESLGGKSKQAPRAAPDSHSKTPLKPEKGDKESEKESKTDSGEARETESKAEGGQGETMSPGSVNGVIDTILSLYASLNEGITELEQTAALASLPPASASSAPALNSEEKREEDEDRVPRDSMPPAVSEAKPGSPPLSPAGSTTTHANASVVRQPQTQAASARQGSGIAPSTSGPERGLASLLDLLSPLEGDLRAEGSVPSQIPSTPAAGTNAAAAAHRHPRPRSPDVPVPLTRGHSEQAGADGTFPEVYSFSLSDLLNKATKPKSSETSQKDDKGTTKEDALTEKEKEKKEGSTSGKGAKEQPFAMGFVLGPDNQLRPLNLGQDGSSLLGGVGATNEFREMLQSVLRDVNIPEMAANLAQQFGGAQAPRELSIAQAAQVLASHLENREGISEQTAGLGKFAAMFASQMEAAGSSSDPSKDADKDGKEAANKVPSTSTKSPQVSLSAISRVAQQLASELLSKPPRDLKQDRPKAEGRRKSEERAMSQEKSKKDGVSASSPGEAFAFSGAFSPGQTPDPGSDVSQIQAVFQAFLGNGDARSNTLADLLTQAPAQGSQDGAESAENGRSGNFQFAHLAQDVLGRVAEPGGPPLLDFLNGGSLNLSDLFGQLGRANETDEAKRKSKSHPKYRSAKQKRHKIRETAEEHDE</sequence>
<feature type="compositionally biased region" description="Basic and acidic residues" evidence="1">
    <location>
        <begin position="1187"/>
        <end position="1222"/>
    </location>
</feature>
<evidence type="ECO:0000313" key="2">
    <source>
        <dbReference type="EMBL" id="KFG44395.1"/>
    </source>
</evidence>